<evidence type="ECO:0000259" key="3">
    <source>
        <dbReference type="Pfam" id="PF00085"/>
    </source>
</evidence>
<dbReference type="SUPFAM" id="SSF52833">
    <property type="entry name" value="Thioredoxin-like"/>
    <property type="match status" value="1"/>
</dbReference>
<feature type="domain" description="Thioredoxin" evidence="3">
    <location>
        <begin position="26"/>
        <end position="117"/>
    </location>
</feature>
<dbReference type="AlphaFoldDB" id="A0AAD5H8Y2"/>
<evidence type="ECO:0000256" key="2">
    <source>
        <dbReference type="SAM" id="SignalP"/>
    </source>
</evidence>
<keyword evidence="2" id="KW-0732">Signal</keyword>
<protein>
    <recommendedName>
        <fullName evidence="3">Thioredoxin domain-containing protein</fullName>
    </recommendedName>
</protein>
<comment type="caution">
    <text evidence="4">The sequence shown here is derived from an EMBL/GenBank/DDBJ whole genome shotgun (WGS) entry which is preliminary data.</text>
</comment>
<dbReference type="PANTHER" id="PTHR19991:SF2">
    <property type="entry name" value="GH08893P"/>
    <property type="match status" value="1"/>
</dbReference>
<feature type="chain" id="PRO_5042042675" description="Thioredoxin domain-containing protein" evidence="2">
    <location>
        <begin position="22"/>
        <end position="208"/>
    </location>
</feature>
<dbReference type="Pfam" id="PF00085">
    <property type="entry name" value="Thioredoxin"/>
    <property type="match status" value="1"/>
</dbReference>
<dbReference type="Gene3D" id="3.40.30.10">
    <property type="entry name" value="Glutaredoxin"/>
    <property type="match status" value="1"/>
</dbReference>
<sequence length="208" mass="23090">MRHTGAVLLAACLLLAVGVQAQRRRTLNDENFEHITQAATGQTTGIWFVNFCSPSARACKELAPEWEALGKELLQSQTAFLTTVDPHTSPRLRDRFGISHLPTLLLFRDRKMYRFSGKLTPGSDIKGQLERWVREEYASSPGHDVPPPPSPMAWLVKGLEAKAASVKHALEKQDVRALALELLPVLCVCLMGLALMLASAVRRKPKRD</sequence>
<feature type="transmembrane region" description="Helical" evidence="1">
    <location>
        <begin position="182"/>
        <end position="201"/>
    </location>
</feature>
<evidence type="ECO:0000313" key="5">
    <source>
        <dbReference type="Proteomes" id="UP001205105"/>
    </source>
</evidence>
<keyword evidence="1" id="KW-1133">Transmembrane helix</keyword>
<dbReference type="CDD" id="cd02961">
    <property type="entry name" value="PDI_a_family"/>
    <property type="match status" value="1"/>
</dbReference>
<name>A0AAD5H8Y2_9CHLO</name>
<evidence type="ECO:0000256" key="1">
    <source>
        <dbReference type="SAM" id="Phobius"/>
    </source>
</evidence>
<dbReference type="PANTHER" id="PTHR19991">
    <property type="entry name" value="L 2 01289"/>
    <property type="match status" value="1"/>
</dbReference>
<dbReference type="InterPro" id="IPR036249">
    <property type="entry name" value="Thioredoxin-like_sf"/>
</dbReference>
<evidence type="ECO:0000313" key="4">
    <source>
        <dbReference type="EMBL" id="KAI7844297.1"/>
    </source>
</evidence>
<reference evidence="4" key="1">
    <citation type="submission" date="2020-11" db="EMBL/GenBank/DDBJ databases">
        <title>Chlorella ohadii genome sequencing and assembly.</title>
        <authorList>
            <person name="Murik O."/>
            <person name="Treves H."/>
            <person name="Kedem I."/>
            <person name="Shotland Y."/>
            <person name="Kaplan A."/>
        </authorList>
    </citation>
    <scope>NUCLEOTIDE SEQUENCE</scope>
    <source>
        <strain evidence="4">1</strain>
    </source>
</reference>
<organism evidence="4 5">
    <name type="scientific">Chlorella ohadii</name>
    <dbReference type="NCBI Taxonomy" id="2649997"/>
    <lineage>
        <taxon>Eukaryota</taxon>
        <taxon>Viridiplantae</taxon>
        <taxon>Chlorophyta</taxon>
        <taxon>core chlorophytes</taxon>
        <taxon>Trebouxiophyceae</taxon>
        <taxon>Chlorellales</taxon>
        <taxon>Chlorellaceae</taxon>
        <taxon>Chlorella clade</taxon>
        <taxon>Chlorella</taxon>
    </lineage>
</organism>
<dbReference type="InterPro" id="IPR013766">
    <property type="entry name" value="Thioredoxin_domain"/>
</dbReference>
<feature type="signal peptide" evidence="2">
    <location>
        <begin position="1"/>
        <end position="21"/>
    </location>
</feature>
<keyword evidence="1" id="KW-0472">Membrane</keyword>
<dbReference type="EMBL" id="JADXDR010000032">
    <property type="protein sequence ID" value="KAI7844297.1"/>
    <property type="molecule type" value="Genomic_DNA"/>
</dbReference>
<gene>
    <name evidence="4" type="ORF">COHA_002095</name>
</gene>
<accession>A0AAD5H8Y2</accession>
<proteinExistence type="predicted"/>
<keyword evidence="1" id="KW-0812">Transmembrane</keyword>
<dbReference type="Proteomes" id="UP001205105">
    <property type="component" value="Unassembled WGS sequence"/>
</dbReference>
<keyword evidence="5" id="KW-1185">Reference proteome</keyword>